<dbReference type="EMBL" id="CP118247">
    <property type="protein sequence ID" value="WDR06956.1"/>
    <property type="molecule type" value="Genomic_DNA"/>
</dbReference>
<dbReference type="Gene3D" id="3.40.50.2300">
    <property type="match status" value="2"/>
</dbReference>
<evidence type="ECO:0000313" key="7">
    <source>
        <dbReference type="Proteomes" id="UP001222118"/>
    </source>
</evidence>
<proteinExistence type="predicted"/>
<dbReference type="Pfam" id="PF13377">
    <property type="entry name" value="Peripla_BP_3"/>
    <property type="match status" value="1"/>
</dbReference>
<organism evidence="6 7">
    <name type="scientific">Devosia rhodophyticola</name>
    <dbReference type="NCBI Taxonomy" id="3026423"/>
    <lineage>
        <taxon>Bacteria</taxon>
        <taxon>Pseudomonadati</taxon>
        <taxon>Pseudomonadota</taxon>
        <taxon>Alphaproteobacteria</taxon>
        <taxon>Hyphomicrobiales</taxon>
        <taxon>Devosiaceae</taxon>
        <taxon>Devosia</taxon>
    </lineage>
</organism>
<evidence type="ECO:0000256" key="1">
    <source>
        <dbReference type="ARBA" id="ARBA00022491"/>
    </source>
</evidence>
<dbReference type="PROSITE" id="PS50932">
    <property type="entry name" value="HTH_LACI_2"/>
    <property type="match status" value="1"/>
</dbReference>
<keyword evidence="4" id="KW-0804">Transcription</keyword>
<keyword evidence="2" id="KW-0805">Transcription regulation</keyword>
<dbReference type="SUPFAM" id="SSF47413">
    <property type="entry name" value="lambda repressor-like DNA-binding domains"/>
    <property type="match status" value="1"/>
</dbReference>
<dbReference type="RefSeq" id="WP_282212469.1">
    <property type="nucleotide sequence ID" value="NZ_CP118247.1"/>
</dbReference>
<evidence type="ECO:0000256" key="2">
    <source>
        <dbReference type="ARBA" id="ARBA00023015"/>
    </source>
</evidence>
<evidence type="ECO:0000256" key="3">
    <source>
        <dbReference type="ARBA" id="ARBA00023125"/>
    </source>
</evidence>
<dbReference type="SMART" id="SM00354">
    <property type="entry name" value="HTH_LACI"/>
    <property type="match status" value="1"/>
</dbReference>
<dbReference type="PANTHER" id="PTHR30146">
    <property type="entry name" value="LACI-RELATED TRANSCRIPTIONAL REPRESSOR"/>
    <property type="match status" value="1"/>
</dbReference>
<dbReference type="Proteomes" id="UP001222118">
    <property type="component" value="Chromosome"/>
</dbReference>
<evidence type="ECO:0000256" key="4">
    <source>
        <dbReference type="ARBA" id="ARBA00023163"/>
    </source>
</evidence>
<evidence type="ECO:0000313" key="6">
    <source>
        <dbReference type="EMBL" id="WDR06956.1"/>
    </source>
</evidence>
<feature type="domain" description="HTH lacI-type" evidence="5">
    <location>
        <begin position="11"/>
        <end position="55"/>
    </location>
</feature>
<dbReference type="InterPro" id="IPR046335">
    <property type="entry name" value="LacI/GalR-like_sensor"/>
</dbReference>
<keyword evidence="7" id="KW-1185">Reference proteome</keyword>
<dbReference type="SUPFAM" id="SSF53822">
    <property type="entry name" value="Periplasmic binding protein-like I"/>
    <property type="match status" value="1"/>
</dbReference>
<sequence length="344" mass="36725">MGDLESRRVKASLRDIAKAANVSVSTVSRYLSGQLTLKDDTQKRVKSALLDAGYRDGRSNPLPSVNRLTATIGLLIPHTANSYYGRLADAVVRAADEQGLYVILLSTLSNPTRQVDYLELATSLGLGGLVYAGNYRTNDALAKVVASGIPTVLIDEDVDGIPPTDKVLIDDYAGAYQAVTYLCSQGHRSIALLTGPEELRSSRERRRAYGDVLTRHGVQPSDQFMMQGSFTEAFGAAAFARAIAAEDRPTAIFAASDVIALGVISAAASFGISIPSEISLVGFDDIPEARLVLPHLTTVRTPLAEISTTAITLLRARMAGADRPSETVMISANLEIRGSVTSQR</sequence>
<dbReference type="GO" id="GO:0003677">
    <property type="term" value="F:DNA binding"/>
    <property type="evidence" value="ECO:0007669"/>
    <property type="project" value="UniProtKB-KW"/>
</dbReference>
<protein>
    <submittedName>
        <fullName evidence="6">LacI family DNA-binding transcriptional regulator</fullName>
    </submittedName>
</protein>
<dbReference type="InterPro" id="IPR000843">
    <property type="entry name" value="HTH_LacI"/>
</dbReference>
<dbReference type="InterPro" id="IPR010982">
    <property type="entry name" value="Lambda_DNA-bd_dom_sf"/>
</dbReference>
<dbReference type="Pfam" id="PF00356">
    <property type="entry name" value="LacI"/>
    <property type="match status" value="1"/>
</dbReference>
<keyword evidence="1" id="KW-0678">Repressor</keyword>
<dbReference type="CDD" id="cd01392">
    <property type="entry name" value="HTH_LacI"/>
    <property type="match status" value="1"/>
</dbReference>
<dbReference type="Gene3D" id="1.10.260.40">
    <property type="entry name" value="lambda repressor-like DNA-binding domains"/>
    <property type="match status" value="1"/>
</dbReference>
<dbReference type="CDD" id="cd06267">
    <property type="entry name" value="PBP1_LacI_sugar_binding-like"/>
    <property type="match status" value="1"/>
</dbReference>
<reference evidence="6 7" key="1">
    <citation type="submission" date="2023-02" db="EMBL/GenBank/DDBJ databases">
        <title>Devosia chondri sp. nov., isolated from the phycosphere of marine algae.</title>
        <authorList>
            <person name="Kim J.M."/>
            <person name="Lee J.K."/>
            <person name="Choi B.J."/>
            <person name="Bayburt H."/>
            <person name="Jeon C.O."/>
        </authorList>
    </citation>
    <scope>NUCLEOTIDE SEQUENCE [LARGE SCALE GENOMIC DNA]</scope>
    <source>
        <strain evidence="6 7">G2-5</strain>
    </source>
</reference>
<dbReference type="PANTHER" id="PTHR30146:SF148">
    <property type="entry name" value="HTH-TYPE TRANSCRIPTIONAL REPRESSOR PURR-RELATED"/>
    <property type="match status" value="1"/>
</dbReference>
<dbReference type="InterPro" id="IPR028082">
    <property type="entry name" value="Peripla_BP_I"/>
</dbReference>
<dbReference type="PROSITE" id="PS00356">
    <property type="entry name" value="HTH_LACI_1"/>
    <property type="match status" value="1"/>
</dbReference>
<name>A0ABY7Z049_9HYPH</name>
<evidence type="ECO:0000259" key="5">
    <source>
        <dbReference type="PROSITE" id="PS50932"/>
    </source>
</evidence>
<keyword evidence="3 6" id="KW-0238">DNA-binding</keyword>
<gene>
    <name evidence="6" type="ORF">PSQ90_05805</name>
</gene>
<accession>A0ABY7Z049</accession>